<name>A0A0E9VFG9_ANGAN</name>
<organism evidence="1">
    <name type="scientific">Anguilla anguilla</name>
    <name type="common">European freshwater eel</name>
    <name type="synonym">Muraena anguilla</name>
    <dbReference type="NCBI Taxonomy" id="7936"/>
    <lineage>
        <taxon>Eukaryota</taxon>
        <taxon>Metazoa</taxon>
        <taxon>Chordata</taxon>
        <taxon>Craniata</taxon>
        <taxon>Vertebrata</taxon>
        <taxon>Euteleostomi</taxon>
        <taxon>Actinopterygii</taxon>
        <taxon>Neopterygii</taxon>
        <taxon>Teleostei</taxon>
        <taxon>Anguilliformes</taxon>
        <taxon>Anguillidae</taxon>
        <taxon>Anguilla</taxon>
    </lineage>
</organism>
<dbReference type="AlphaFoldDB" id="A0A0E9VFG9"/>
<protein>
    <submittedName>
        <fullName evidence="1">Uncharacterized protein</fullName>
    </submittedName>
</protein>
<accession>A0A0E9VFG9</accession>
<reference evidence="1" key="2">
    <citation type="journal article" date="2015" name="Fish Shellfish Immunol.">
        <title>Early steps in the European eel (Anguilla anguilla)-Vibrio vulnificus interaction in the gills: Role of the RtxA13 toxin.</title>
        <authorList>
            <person name="Callol A."/>
            <person name="Pajuelo D."/>
            <person name="Ebbesson L."/>
            <person name="Teles M."/>
            <person name="MacKenzie S."/>
            <person name="Amaro C."/>
        </authorList>
    </citation>
    <scope>NUCLEOTIDE SEQUENCE</scope>
</reference>
<dbReference type="EMBL" id="GBXM01031770">
    <property type="protein sequence ID" value="JAH76807.1"/>
    <property type="molecule type" value="Transcribed_RNA"/>
</dbReference>
<reference evidence="1" key="1">
    <citation type="submission" date="2014-11" db="EMBL/GenBank/DDBJ databases">
        <authorList>
            <person name="Amaro Gonzalez C."/>
        </authorList>
    </citation>
    <scope>NUCLEOTIDE SEQUENCE</scope>
</reference>
<proteinExistence type="predicted"/>
<evidence type="ECO:0000313" key="1">
    <source>
        <dbReference type="EMBL" id="JAH76807.1"/>
    </source>
</evidence>
<sequence>MRNCHIASLLREIAGFVGLWK</sequence>